<dbReference type="SUPFAM" id="SSF46785">
    <property type="entry name" value="Winged helix' DNA-binding domain"/>
    <property type="match status" value="1"/>
</dbReference>
<dbReference type="PROSITE" id="PS51118">
    <property type="entry name" value="HTH_HXLR"/>
    <property type="match status" value="1"/>
</dbReference>
<evidence type="ECO:0000313" key="6">
    <source>
        <dbReference type="Proteomes" id="UP000515237"/>
    </source>
</evidence>
<dbReference type="Pfam" id="PF01638">
    <property type="entry name" value="HxlR"/>
    <property type="match status" value="1"/>
</dbReference>
<evidence type="ECO:0000256" key="2">
    <source>
        <dbReference type="ARBA" id="ARBA00023125"/>
    </source>
</evidence>
<dbReference type="Proteomes" id="UP000515237">
    <property type="component" value="Chromosome"/>
</dbReference>
<sequence length="122" mass="14178">MNDFKEIVQQAGASERCPQNYVLALTDTMNVISGKWKLPIIASLLRGKIRFKDLLDNIEKITPRMLSKELKELEINSIVVRKVYNQTPVLIEYQLTESGKSLLNLIDTMIDWGLTHRRNVWY</sequence>
<dbReference type="AlphaFoldDB" id="A0A7G7GBF5"/>
<proteinExistence type="predicted"/>
<accession>A0A7G7GBF5</accession>
<evidence type="ECO:0000256" key="1">
    <source>
        <dbReference type="ARBA" id="ARBA00023015"/>
    </source>
</evidence>
<dbReference type="EMBL" id="CP055156">
    <property type="protein sequence ID" value="QNF34489.1"/>
    <property type="molecule type" value="Genomic_DNA"/>
</dbReference>
<dbReference type="PANTHER" id="PTHR33204:SF18">
    <property type="entry name" value="TRANSCRIPTIONAL REGULATORY PROTEIN"/>
    <property type="match status" value="1"/>
</dbReference>
<organism evidence="5 6">
    <name type="scientific">Adhaeribacter swui</name>
    <dbReference type="NCBI Taxonomy" id="2086471"/>
    <lineage>
        <taxon>Bacteria</taxon>
        <taxon>Pseudomonadati</taxon>
        <taxon>Bacteroidota</taxon>
        <taxon>Cytophagia</taxon>
        <taxon>Cytophagales</taxon>
        <taxon>Hymenobacteraceae</taxon>
        <taxon>Adhaeribacter</taxon>
    </lineage>
</organism>
<gene>
    <name evidence="5" type="ORF">HUW51_17810</name>
</gene>
<name>A0A7G7GBF5_9BACT</name>
<keyword evidence="1" id="KW-0805">Transcription regulation</keyword>
<dbReference type="Gene3D" id="1.10.10.10">
    <property type="entry name" value="Winged helix-like DNA-binding domain superfamily/Winged helix DNA-binding domain"/>
    <property type="match status" value="1"/>
</dbReference>
<evidence type="ECO:0000313" key="5">
    <source>
        <dbReference type="EMBL" id="QNF34489.1"/>
    </source>
</evidence>
<dbReference type="InterPro" id="IPR036390">
    <property type="entry name" value="WH_DNA-bd_sf"/>
</dbReference>
<dbReference type="RefSeq" id="WP_185270967.1">
    <property type="nucleotide sequence ID" value="NZ_CP055156.1"/>
</dbReference>
<reference evidence="5 6" key="1">
    <citation type="journal article" date="2018" name="Int. J. Syst. Evol. Microbiol.">
        <title>Adhaeribacter swui sp. nov., isolated from wet mud.</title>
        <authorList>
            <person name="Kim D.U."/>
            <person name="Kim K.W."/>
            <person name="Kang M.S."/>
            <person name="Kim J.Y."/>
            <person name="Jang J.H."/>
            <person name="Kim M.K."/>
        </authorList>
    </citation>
    <scope>NUCLEOTIDE SEQUENCE [LARGE SCALE GENOMIC DNA]</scope>
    <source>
        <strain evidence="5 6">KCTC 52873</strain>
    </source>
</reference>
<evidence type="ECO:0000259" key="4">
    <source>
        <dbReference type="PROSITE" id="PS51118"/>
    </source>
</evidence>
<dbReference type="KEGG" id="aswu:HUW51_17810"/>
<feature type="domain" description="HTH hxlR-type" evidence="4">
    <location>
        <begin position="17"/>
        <end position="121"/>
    </location>
</feature>
<keyword evidence="6" id="KW-1185">Reference proteome</keyword>
<dbReference type="InterPro" id="IPR036388">
    <property type="entry name" value="WH-like_DNA-bd_sf"/>
</dbReference>
<keyword evidence="3" id="KW-0804">Transcription</keyword>
<protein>
    <submittedName>
        <fullName evidence="5">Helix-turn-helix transcriptional regulator</fullName>
    </submittedName>
</protein>
<keyword evidence="2" id="KW-0238">DNA-binding</keyword>
<dbReference type="GO" id="GO:0003677">
    <property type="term" value="F:DNA binding"/>
    <property type="evidence" value="ECO:0007669"/>
    <property type="project" value="UniProtKB-KW"/>
</dbReference>
<dbReference type="InterPro" id="IPR002577">
    <property type="entry name" value="HTH_HxlR"/>
</dbReference>
<dbReference type="PANTHER" id="PTHR33204">
    <property type="entry name" value="TRANSCRIPTIONAL REGULATOR, MARR FAMILY"/>
    <property type="match status" value="1"/>
</dbReference>
<evidence type="ECO:0000256" key="3">
    <source>
        <dbReference type="ARBA" id="ARBA00023163"/>
    </source>
</evidence>